<dbReference type="GO" id="GO:0005886">
    <property type="term" value="C:plasma membrane"/>
    <property type="evidence" value="ECO:0007669"/>
    <property type="project" value="UniProtKB-SubCell"/>
</dbReference>
<dbReference type="PATRIC" id="fig|438.15.peg.1654"/>
<dbReference type="NCBIfam" id="NF001843">
    <property type="entry name" value="PRK00567.1-4"/>
    <property type="match status" value="1"/>
</dbReference>
<comment type="caution">
    <text evidence="11">The sequence shown here is derived from an EMBL/GenBank/DDBJ whole genome shotgun (WGS) entry which is preliminary data.</text>
</comment>
<protein>
    <recommendedName>
        <fullName evidence="10">Large-conductance mechanosensitive channel</fullName>
    </recommendedName>
</protein>
<keyword evidence="4 10" id="KW-1003">Cell membrane</keyword>
<dbReference type="NCBIfam" id="NF010557">
    <property type="entry name" value="PRK13952.1"/>
    <property type="match status" value="1"/>
</dbReference>
<dbReference type="Gene3D" id="1.10.1200.120">
    <property type="entry name" value="Large-conductance mechanosensitive channel, MscL, domain 1"/>
    <property type="match status" value="1"/>
</dbReference>
<dbReference type="RefSeq" id="WP_035365590.1">
    <property type="nucleotide sequence ID" value="NZ_JBNPTE010000001.1"/>
</dbReference>
<evidence type="ECO:0000256" key="10">
    <source>
        <dbReference type="HAMAP-Rule" id="MF_00115"/>
    </source>
</evidence>
<accession>A0A1A0DDJ0</accession>
<sequence>MADLKSHVHAPGWVGEFRAFIMRGNVVDLAVGVIIGAAFTSIVNSLVKDIFNPLIGLLIGGIDFSNLFITLKGPHLATLEEAQKAGAVTLNIGLFLNAVIQFLIVAMAIFWMVKALTRLHVREDEQPKAPPPPSKTEVLLEQIRDELAANNKDQAPHQG</sequence>
<comment type="similarity">
    <text evidence="2 10">Belongs to the MscL family.</text>
</comment>
<dbReference type="OrthoDB" id="9810350at2"/>
<dbReference type="Pfam" id="PF01741">
    <property type="entry name" value="MscL"/>
    <property type="match status" value="1"/>
</dbReference>
<dbReference type="AlphaFoldDB" id="A0A1A0DDJ0"/>
<keyword evidence="5 10" id="KW-0812">Transmembrane</keyword>
<evidence type="ECO:0000256" key="1">
    <source>
        <dbReference type="ARBA" id="ARBA00004651"/>
    </source>
</evidence>
<dbReference type="InterPro" id="IPR001185">
    <property type="entry name" value="MS_channel"/>
</dbReference>
<dbReference type="PRINTS" id="PR01264">
    <property type="entry name" value="MECHCHANNEL"/>
</dbReference>
<evidence type="ECO:0000313" key="11">
    <source>
        <dbReference type="EMBL" id="OAZ72926.1"/>
    </source>
</evidence>
<evidence type="ECO:0000256" key="9">
    <source>
        <dbReference type="ARBA" id="ARBA00023303"/>
    </source>
</evidence>
<dbReference type="Proteomes" id="UP000093796">
    <property type="component" value="Unassembled WGS sequence"/>
</dbReference>
<evidence type="ECO:0000256" key="8">
    <source>
        <dbReference type="ARBA" id="ARBA00023136"/>
    </source>
</evidence>
<feature type="transmembrane region" description="Helical" evidence="10">
    <location>
        <begin position="20"/>
        <end position="43"/>
    </location>
</feature>
<dbReference type="SUPFAM" id="SSF81330">
    <property type="entry name" value="Gated mechanosensitive channel"/>
    <property type="match status" value="1"/>
</dbReference>
<comment type="subunit">
    <text evidence="10">Homopentamer.</text>
</comment>
<keyword evidence="3 10" id="KW-0813">Transport</keyword>
<feature type="transmembrane region" description="Helical" evidence="10">
    <location>
        <begin position="89"/>
        <end position="113"/>
    </location>
</feature>
<keyword evidence="9 10" id="KW-0407">Ion channel</keyword>
<dbReference type="PROSITE" id="PS01327">
    <property type="entry name" value="MSCL"/>
    <property type="match status" value="1"/>
</dbReference>
<evidence type="ECO:0000313" key="12">
    <source>
        <dbReference type="Proteomes" id="UP000093796"/>
    </source>
</evidence>
<keyword evidence="10" id="KW-0997">Cell inner membrane</keyword>
<dbReference type="PANTHER" id="PTHR30266">
    <property type="entry name" value="MECHANOSENSITIVE CHANNEL MSCL"/>
    <property type="match status" value="1"/>
</dbReference>
<organism evidence="11 12">
    <name type="scientific">Acetobacter pasteurianus</name>
    <name type="common">Acetobacter turbidans</name>
    <dbReference type="NCBI Taxonomy" id="438"/>
    <lineage>
        <taxon>Bacteria</taxon>
        <taxon>Pseudomonadati</taxon>
        <taxon>Pseudomonadota</taxon>
        <taxon>Alphaproteobacteria</taxon>
        <taxon>Acetobacterales</taxon>
        <taxon>Acetobacteraceae</taxon>
        <taxon>Acetobacter</taxon>
    </lineage>
</organism>
<dbReference type="EMBL" id="LYUD01000099">
    <property type="protein sequence ID" value="OAZ72926.1"/>
    <property type="molecule type" value="Genomic_DNA"/>
</dbReference>
<dbReference type="HAMAP" id="MF_00115">
    <property type="entry name" value="MscL"/>
    <property type="match status" value="1"/>
</dbReference>
<keyword evidence="6 10" id="KW-1133">Transmembrane helix</keyword>
<dbReference type="PANTHER" id="PTHR30266:SF2">
    <property type="entry name" value="LARGE-CONDUCTANCE MECHANOSENSITIVE CHANNEL"/>
    <property type="match status" value="1"/>
</dbReference>
<name>A0A1A0DDJ0_ACEPA</name>
<reference evidence="11 12" key="1">
    <citation type="submission" date="2016-05" db="EMBL/GenBank/DDBJ databases">
        <title>Genome sequencing of Acetobacter pasteurianus strain SRCM100623.</title>
        <authorList>
            <person name="Song Y.R."/>
        </authorList>
    </citation>
    <scope>NUCLEOTIDE SEQUENCE [LARGE SCALE GENOMIC DNA]</scope>
    <source>
        <strain evidence="11 12">SRCM100623</strain>
    </source>
</reference>
<dbReference type="NCBIfam" id="TIGR00220">
    <property type="entry name" value="mscL"/>
    <property type="match status" value="1"/>
</dbReference>
<proteinExistence type="inferred from homology"/>
<evidence type="ECO:0000256" key="3">
    <source>
        <dbReference type="ARBA" id="ARBA00022448"/>
    </source>
</evidence>
<evidence type="ECO:0000256" key="7">
    <source>
        <dbReference type="ARBA" id="ARBA00023065"/>
    </source>
</evidence>
<gene>
    <name evidence="10" type="primary">mscL</name>
    <name evidence="11" type="ORF">SRCM100623_01469</name>
</gene>
<comment type="subcellular location">
    <subcellularLocation>
        <location evidence="10">Cell inner membrane</location>
        <topology evidence="10">Multi-pass membrane protein</topology>
    </subcellularLocation>
    <subcellularLocation>
        <location evidence="1">Cell membrane</location>
        <topology evidence="1">Multi-pass membrane protein</topology>
    </subcellularLocation>
</comment>
<evidence type="ECO:0000256" key="5">
    <source>
        <dbReference type="ARBA" id="ARBA00022692"/>
    </source>
</evidence>
<feature type="transmembrane region" description="Helical" evidence="10">
    <location>
        <begin position="50"/>
        <end position="69"/>
    </location>
</feature>
<evidence type="ECO:0000256" key="4">
    <source>
        <dbReference type="ARBA" id="ARBA00022475"/>
    </source>
</evidence>
<dbReference type="InterPro" id="IPR037673">
    <property type="entry name" value="MSC/AndL"/>
</dbReference>
<evidence type="ECO:0000256" key="6">
    <source>
        <dbReference type="ARBA" id="ARBA00022989"/>
    </source>
</evidence>
<dbReference type="InterPro" id="IPR019823">
    <property type="entry name" value="Mechanosensitive_channel_CS"/>
</dbReference>
<dbReference type="GO" id="GO:0008381">
    <property type="term" value="F:mechanosensitive monoatomic ion channel activity"/>
    <property type="evidence" value="ECO:0007669"/>
    <property type="project" value="UniProtKB-UniRule"/>
</dbReference>
<keyword evidence="7 10" id="KW-0406">Ion transport</keyword>
<dbReference type="InterPro" id="IPR036019">
    <property type="entry name" value="MscL_channel"/>
</dbReference>
<comment type="function">
    <text evidence="10">Channel that opens in response to stretch forces in the membrane lipid bilayer. May participate in the regulation of osmotic pressure changes within the cell.</text>
</comment>
<keyword evidence="8 10" id="KW-0472">Membrane</keyword>
<evidence type="ECO:0000256" key="2">
    <source>
        <dbReference type="ARBA" id="ARBA00007254"/>
    </source>
</evidence>
<dbReference type="eggNOG" id="COG1970">
    <property type="taxonomic scope" value="Bacteria"/>
</dbReference>